<organism evidence="11 12">
    <name type="scientific">Frondihabitans sucicola</name>
    <dbReference type="NCBI Taxonomy" id="1268041"/>
    <lineage>
        <taxon>Bacteria</taxon>
        <taxon>Bacillati</taxon>
        <taxon>Actinomycetota</taxon>
        <taxon>Actinomycetes</taxon>
        <taxon>Micrococcales</taxon>
        <taxon>Microbacteriaceae</taxon>
        <taxon>Frondihabitans</taxon>
    </lineage>
</organism>
<geneLocation type="plasmid" evidence="11 12">
    <name>pNBRC108728a</name>
</geneLocation>
<evidence type="ECO:0000256" key="5">
    <source>
        <dbReference type="ARBA" id="ARBA00022692"/>
    </source>
</evidence>
<evidence type="ECO:0000256" key="2">
    <source>
        <dbReference type="ARBA" id="ARBA00005745"/>
    </source>
</evidence>
<comment type="subcellular location">
    <subcellularLocation>
        <location evidence="1 8">Cell membrane</location>
        <topology evidence="1 8">Multi-pass membrane protein</topology>
    </subcellularLocation>
</comment>
<dbReference type="PRINTS" id="PR00812">
    <property type="entry name" value="BCTERIALGSPF"/>
</dbReference>
<evidence type="ECO:0000256" key="7">
    <source>
        <dbReference type="ARBA" id="ARBA00023136"/>
    </source>
</evidence>
<keyword evidence="12" id="KW-1185">Reference proteome</keyword>
<feature type="domain" description="Type II secretion system protein GspF" evidence="10">
    <location>
        <begin position="280"/>
        <end position="403"/>
    </location>
</feature>
<evidence type="ECO:0000313" key="12">
    <source>
        <dbReference type="Proteomes" id="UP001321486"/>
    </source>
</evidence>
<dbReference type="Gene3D" id="1.20.81.30">
    <property type="entry name" value="Type II secretion system (T2SS), domain F"/>
    <property type="match status" value="2"/>
</dbReference>
<keyword evidence="6 9" id="KW-1133">Transmembrane helix</keyword>
<name>A0ABN6Y912_9MICO</name>
<protein>
    <submittedName>
        <fullName evidence="11">Type II secretion system protein F</fullName>
    </submittedName>
</protein>
<proteinExistence type="inferred from homology"/>
<evidence type="ECO:0000256" key="1">
    <source>
        <dbReference type="ARBA" id="ARBA00004651"/>
    </source>
</evidence>
<gene>
    <name evidence="11" type="primary">pilC</name>
    <name evidence="11" type="ORF">GCM10025867_47290</name>
</gene>
<keyword evidence="3 8" id="KW-0813">Transport</keyword>
<evidence type="ECO:0000256" key="6">
    <source>
        <dbReference type="ARBA" id="ARBA00022989"/>
    </source>
</evidence>
<dbReference type="EMBL" id="AP027733">
    <property type="protein sequence ID" value="BDZ52488.1"/>
    <property type="molecule type" value="Genomic_DNA"/>
</dbReference>
<reference evidence="12" key="1">
    <citation type="journal article" date="2019" name="Int. J. Syst. Evol. Microbiol.">
        <title>The Global Catalogue of Microorganisms (GCM) 10K type strain sequencing project: providing services to taxonomists for standard genome sequencing and annotation.</title>
        <authorList>
            <consortium name="The Broad Institute Genomics Platform"/>
            <consortium name="The Broad Institute Genome Sequencing Center for Infectious Disease"/>
            <person name="Wu L."/>
            <person name="Ma J."/>
        </authorList>
    </citation>
    <scope>NUCLEOTIDE SEQUENCE [LARGE SCALE GENOMIC DNA]</scope>
    <source>
        <strain evidence="12">NBRC 108728</strain>
    </source>
</reference>
<keyword evidence="11" id="KW-0614">Plasmid</keyword>
<evidence type="ECO:0000313" key="11">
    <source>
        <dbReference type="EMBL" id="BDZ52488.1"/>
    </source>
</evidence>
<dbReference type="Pfam" id="PF00482">
    <property type="entry name" value="T2SSF"/>
    <property type="match status" value="2"/>
</dbReference>
<sequence length="414" mass="45702">MSIVTAEKKFNYKARDNDGIIRHGTGQASSRRHIVSELTKRGWTPLDVREGGASLFTNFEITLRKRSKATSLVVGIRQLAACLEAGLPLPRALEIMGESEDQIFADGVRAVARDVEAGNPLSVAMRRQPNAFPSMIPDMLAAGEAGGYLAKSAGQVADSIEADDNLRKKVKKALSYPTIVMSVSALIFIFMMVYIVPTFANLYESMSDGKVQLPALTRAVVAVSDSMIWLLPTIGILGVAFFFWYRKYGRTEKVREVWDPMKLKIPVFGKLFHLISLSRFTRNFGALLSSGVPIQESLRMTAEIVNNIRMERAILAARDEVLKGKSLVEPLKDEPDLFPNMAIQFIYAGQESGETPQMLQKASAIYDRDVNTITDNLTALIEPLFIVVLAFMVGTLAIAIYLPYLNIGNLMDAS</sequence>
<dbReference type="InterPro" id="IPR042094">
    <property type="entry name" value="T2SS_GspF_sf"/>
</dbReference>
<dbReference type="PANTHER" id="PTHR30012:SF0">
    <property type="entry name" value="TYPE II SECRETION SYSTEM PROTEIN F-RELATED"/>
    <property type="match status" value="1"/>
</dbReference>
<keyword evidence="7 9" id="KW-0472">Membrane</keyword>
<dbReference type="RefSeq" id="WP_286347337.1">
    <property type="nucleotide sequence ID" value="NZ_AP027733.1"/>
</dbReference>
<dbReference type="InterPro" id="IPR003004">
    <property type="entry name" value="GspF/PilC"/>
</dbReference>
<comment type="similarity">
    <text evidence="2 8">Belongs to the GSP F family.</text>
</comment>
<keyword evidence="4" id="KW-1003">Cell membrane</keyword>
<feature type="transmembrane region" description="Helical" evidence="9">
    <location>
        <begin position="226"/>
        <end position="245"/>
    </location>
</feature>
<feature type="transmembrane region" description="Helical" evidence="9">
    <location>
        <begin position="384"/>
        <end position="404"/>
    </location>
</feature>
<evidence type="ECO:0000256" key="8">
    <source>
        <dbReference type="RuleBase" id="RU003923"/>
    </source>
</evidence>
<accession>A0ABN6Y912</accession>
<feature type="transmembrane region" description="Helical" evidence="9">
    <location>
        <begin position="174"/>
        <end position="196"/>
    </location>
</feature>
<dbReference type="InterPro" id="IPR001992">
    <property type="entry name" value="T2SS_GspF/T4SS_PilC_CS"/>
</dbReference>
<dbReference type="PROSITE" id="PS00874">
    <property type="entry name" value="T2SP_F"/>
    <property type="match status" value="1"/>
</dbReference>
<feature type="domain" description="Type II secretion system protein GspF" evidence="10">
    <location>
        <begin position="76"/>
        <end position="197"/>
    </location>
</feature>
<evidence type="ECO:0000256" key="3">
    <source>
        <dbReference type="ARBA" id="ARBA00022448"/>
    </source>
</evidence>
<evidence type="ECO:0000256" key="4">
    <source>
        <dbReference type="ARBA" id="ARBA00022475"/>
    </source>
</evidence>
<dbReference type="Proteomes" id="UP001321486">
    <property type="component" value="Plasmid pNBRC108728a"/>
</dbReference>
<dbReference type="PANTHER" id="PTHR30012">
    <property type="entry name" value="GENERAL SECRETION PATHWAY PROTEIN"/>
    <property type="match status" value="1"/>
</dbReference>
<keyword evidence="5 8" id="KW-0812">Transmembrane</keyword>
<evidence type="ECO:0000259" key="10">
    <source>
        <dbReference type="Pfam" id="PF00482"/>
    </source>
</evidence>
<evidence type="ECO:0000256" key="9">
    <source>
        <dbReference type="SAM" id="Phobius"/>
    </source>
</evidence>
<dbReference type="InterPro" id="IPR018076">
    <property type="entry name" value="T2SS_GspF_dom"/>
</dbReference>